<evidence type="ECO:0000256" key="4">
    <source>
        <dbReference type="ARBA" id="ARBA00022989"/>
    </source>
</evidence>
<feature type="transmembrane region" description="Helical" evidence="6">
    <location>
        <begin position="67"/>
        <end position="87"/>
    </location>
</feature>
<evidence type="ECO:0000313" key="7">
    <source>
        <dbReference type="EMBL" id="KKW90881.1"/>
    </source>
</evidence>
<gene>
    <name evidence="7" type="ORF">YP76_17850</name>
</gene>
<comment type="subcellular location">
    <subcellularLocation>
        <location evidence="1">Membrane</location>
        <topology evidence="1">Multi-pass membrane protein</topology>
    </subcellularLocation>
</comment>
<comment type="similarity">
    <text evidence="2">Belongs to the TrbL/VirB6 family.</text>
</comment>
<evidence type="ECO:0000256" key="2">
    <source>
        <dbReference type="ARBA" id="ARBA00007802"/>
    </source>
</evidence>
<feature type="transmembrane region" description="Helical" evidence="6">
    <location>
        <begin position="151"/>
        <end position="171"/>
    </location>
</feature>
<protein>
    <submittedName>
        <fullName evidence="7">VirB6 type IV secretion protein</fullName>
    </submittedName>
</protein>
<accession>A0A0M3APN3</accession>
<evidence type="ECO:0000313" key="8">
    <source>
        <dbReference type="Proteomes" id="UP000033874"/>
    </source>
</evidence>
<dbReference type="GO" id="GO:0016020">
    <property type="term" value="C:membrane"/>
    <property type="evidence" value="ECO:0007669"/>
    <property type="project" value="UniProtKB-SubCell"/>
</dbReference>
<sequence>MDFPIFESMMNAVDGALAGIIALYSSVIGIISGPLRVGVTIYIILLGGAILRGAVQYPAREFVYRTLKLAALTWAVSSLYGASVGLFTMNGLPGQFANALGGADVGGLGGYFDTLLQGAFRAITKIEEIVQAHTDAAGVNLIGMPNNIVEIILAAFANLVILFVALLSCALGFTICAFALFALALLAVVGPLFVAALLFDSTRGWFFAWLGSAISYIMLVVFALLVTLFISQTTDTFINSITNDDEVLIAVLKALSFYVLGFFFFLQIPSLASGLGGGGPALAAQFANAVTGNLAPIAGRTMAGAPLSGARAVGAGARRLGGGTGSGTGGTLTRTR</sequence>
<feature type="transmembrane region" description="Helical" evidence="6">
    <location>
        <begin position="247"/>
        <end position="266"/>
    </location>
</feature>
<dbReference type="GO" id="GO:0030255">
    <property type="term" value="P:protein secretion by the type IV secretion system"/>
    <property type="evidence" value="ECO:0007669"/>
    <property type="project" value="InterPro"/>
</dbReference>
<name>A0A0M3APN3_9SPHN</name>
<evidence type="ECO:0000256" key="3">
    <source>
        <dbReference type="ARBA" id="ARBA00022692"/>
    </source>
</evidence>
<keyword evidence="5 6" id="KW-0472">Membrane</keyword>
<keyword evidence="4 6" id="KW-1133">Transmembrane helix</keyword>
<comment type="caution">
    <text evidence="7">The sequence shown here is derived from an EMBL/GenBank/DDBJ whole genome shotgun (WGS) entry which is preliminary data.</text>
</comment>
<dbReference type="Proteomes" id="UP000033874">
    <property type="component" value="Unassembled WGS sequence"/>
</dbReference>
<dbReference type="EMBL" id="LBIC01000008">
    <property type="protein sequence ID" value="KKW90881.1"/>
    <property type="molecule type" value="Genomic_DNA"/>
</dbReference>
<organism evidence="7 8">
    <name type="scientific">Sphingobium chungbukense</name>
    <dbReference type="NCBI Taxonomy" id="56193"/>
    <lineage>
        <taxon>Bacteria</taxon>
        <taxon>Pseudomonadati</taxon>
        <taxon>Pseudomonadota</taxon>
        <taxon>Alphaproteobacteria</taxon>
        <taxon>Sphingomonadales</taxon>
        <taxon>Sphingomonadaceae</taxon>
        <taxon>Sphingobium</taxon>
    </lineage>
</organism>
<dbReference type="Pfam" id="PF04610">
    <property type="entry name" value="TrbL"/>
    <property type="match status" value="1"/>
</dbReference>
<dbReference type="PATRIC" id="fig|56193.3.peg.3739"/>
<dbReference type="AlphaFoldDB" id="A0A0M3APN3"/>
<feature type="transmembrane region" description="Helical" evidence="6">
    <location>
        <begin position="37"/>
        <end position="55"/>
    </location>
</feature>
<proteinExistence type="inferred from homology"/>
<feature type="transmembrane region" description="Helical" evidence="6">
    <location>
        <begin position="12"/>
        <end position="31"/>
    </location>
</feature>
<dbReference type="STRING" id="56193.YP76_17850"/>
<dbReference type="InterPro" id="IPR007688">
    <property type="entry name" value="Conjugal_tfr_TrbL/VirB6"/>
</dbReference>
<evidence type="ECO:0000256" key="1">
    <source>
        <dbReference type="ARBA" id="ARBA00004141"/>
    </source>
</evidence>
<evidence type="ECO:0000256" key="6">
    <source>
        <dbReference type="SAM" id="Phobius"/>
    </source>
</evidence>
<feature type="transmembrane region" description="Helical" evidence="6">
    <location>
        <begin position="205"/>
        <end position="226"/>
    </location>
</feature>
<evidence type="ECO:0000256" key="5">
    <source>
        <dbReference type="ARBA" id="ARBA00023136"/>
    </source>
</evidence>
<keyword evidence="8" id="KW-1185">Reference proteome</keyword>
<feature type="transmembrane region" description="Helical" evidence="6">
    <location>
        <begin position="178"/>
        <end position="199"/>
    </location>
</feature>
<dbReference type="RefSeq" id="WP_046764982.1">
    <property type="nucleotide sequence ID" value="NZ_LBIC01000008.1"/>
</dbReference>
<keyword evidence="3 6" id="KW-0812">Transmembrane</keyword>
<reference evidence="7 8" key="1">
    <citation type="submission" date="2015-04" db="EMBL/GenBank/DDBJ databases">
        <title>Genome sequence of aromatic hydrocarbons-degrading Sphingobium chungbukense DJ77.</title>
        <authorList>
            <person name="Kim Y.-C."/>
            <person name="Chae J.-C."/>
        </authorList>
    </citation>
    <scope>NUCLEOTIDE SEQUENCE [LARGE SCALE GENOMIC DNA]</scope>
    <source>
        <strain evidence="7 8">DJ77</strain>
    </source>
</reference>